<keyword evidence="2" id="KW-1185">Reference proteome</keyword>
<dbReference type="AlphaFoldDB" id="W1NWV2"/>
<proteinExistence type="predicted"/>
<evidence type="ECO:0000313" key="2">
    <source>
        <dbReference type="Proteomes" id="UP000017836"/>
    </source>
</evidence>
<dbReference type="HOGENOM" id="CLU_1442893_0_0_1"/>
<gene>
    <name evidence="1" type="ORF">AMTR_s00112p00103010</name>
</gene>
<dbReference type="Gramene" id="ERN00118">
    <property type="protein sequence ID" value="ERN00118"/>
    <property type="gene ID" value="AMTR_s00112p00103010"/>
</dbReference>
<evidence type="ECO:0000313" key="1">
    <source>
        <dbReference type="EMBL" id="ERN00118.1"/>
    </source>
</evidence>
<organism evidence="1 2">
    <name type="scientific">Amborella trichopoda</name>
    <dbReference type="NCBI Taxonomy" id="13333"/>
    <lineage>
        <taxon>Eukaryota</taxon>
        <taxon>Viridiplantae</taxon>
        <taxon>Streptophyta</taxon>
        <taxon>Embryophyta</taxon>
        <taxon>Tracheophyta</taxon>
        <taxon>Spermatophyta</taxon>
        <taxon>Magnoliopsida</taxon>
        <taxon>Amborellales</taxon>
        <taxon>Amborellaceae</taxon>
        <taxon>Amborella</taxon>
    </lineage>
</organism>
<dbReference type="EMBL" id="KI394952">
    <property type="protein sequence ID" value="ERN00118.1"/>
    <property type="molecule type" value="Genomic_DNA"/>
</dbReference>
<reference evidence="2" key="1">
    <citation type="journal article" date="2013" name="Science">
        <title>The Amborella genome and the evolution of flowering plants.</title>
        <authorList>
            <consortium name="Amborella Genome Project"/>
        </authorList>
    </citation>
    <scope>NUCLEOTIDE SEQUENCE [LARGE SCALE GENOMIC DNA]</scope>
</reference>
<sequence>MEGFGELHTLQKGKKAVRLLRYIELLRSFSSRNGNGHGQGDQNSLSYMVDVNAAHQGFEDVQAMGPQTEQLVIPAGCDSANQSSMDSLVAGVHGGSRHATSLPLETKLLPTTFSCRATSLPLATRMPPSFSFIHLLCRPLPAVHSPLLQPSHHQQLATLSLRRPRTLSAPSSAACNPAFPVLLFTHLS</sequence>
<protein>
    <submittedName>
        <fullName evidence="1">Uncharacterized protein</fullName>
    </submittedName>
</protein>
<name>W1NWV2_AMBTC</name>
<dbReference type="Proteomes" id="UP000017836">
    <property type="component" value="Unassembled WGS sequence"/>
</dbReference>
<accession>W1NWV2</accession>